<dbReference type="FunFam" id="4.10.950.10:FF:000001">
    <property type="entry name" value="50S ribosomal protein L2"/>
    <property type="match status" value="1"/>
</dbReference>
<sequence length="248" mass="27204">MAIKKFKPMTPGTRFRSIVDNSDYLTKKDPEKSLLEPLLKSGGRNHQGRITSRRRGGGHKRRYRKIDFRRNKQGIPGKVVAIEYDPNRSSNIALIHYPDGEKRYILHPRGLKVGATVVSGPEADIQIGNSLPLERIPLGTVVHNIELKPGKGGQMARSAGAGVQVMAKEGKYVALRLPSTEVRQVFKDCMATIGQMGNIEHNLQTLGKAGASRWRGRRPKVRGVAMNPIDHPHGGGEGRTSGGRSPVT</sequence>
<evidence type="ECO:0000259" key="6">
    <source>
        <dbReference type="SMART" id="SM01383"/>
    </source>
</evidence>
<comment type="similarity">
    <text evidence="1">Belongs to the universal ribosomal protein uL2 family.</text>
</comment>
<dbReference type="Pfam" id="PF03947">
    <property type="entry name" value="Ribosomal_L2_C"/>
    <property type="match status" value="1"/>
</dbReference>
<dbReference type="InterPro" id="IPR005880">
    <property type="entry name" value="Ribosomal_uL2_bac/org-type"/>
</dbReference>
<dbReference type="InterPro" id="IPR008991">
    <property type="entry name" value="Translation_prot_SH3-like_sf"/>
</dbReference>
<evidence type="ECO:0000256" key="3">
    <source>
        <dbReference type="ARBA" id="ARBA00023274"/>
    </source>
</evidence>
<dbReference type="Pfam" id="PF00181">
    <property type="entry name" value="Ribosomal_L2_N"/>
    <property type="match status" value="1"/>
</dbReference>
<feature type="non-terminal residue" evidence="7">
    <location>
        <position position="248"/>
    </location>
</feature>
<evidence type="ECO:0000256" key="4">
    <source>
        <dbReference type="SAM" id="MobiDB-lite"/>
    </source>
</evidence>
<accession>A0A382XV39</accession>
<evidence type="ECO:0000256" key="2">
    <source>
        <dbReference type="ARBA" id="ARBA00022980"/>
    </source>
</evidence>
<dbReference type="InterPro" id="IPR022666">
    <property type="entry name" value="Ribosomal_uL2_RNA-bd_dom"/>
</dbReference>
<dbReference type="GO" id="GO:0016740">
    <property type="term" value="F:transferase activity"/>
    <property type="evidence" value="ECO:0007669"/>
    <property type="project" value="InterPro"/>
</dbReference>
<dbReference type="SMART" id="SM01382">
    <property type="entry name" value="Ribosomal_L2_C"/>
    <property type="match status" value="1"/>
</dbReference>
<feature type="domain" description="Large ribosomal subunit protein uL2 C-terminal" evidence="5">
    <location>
        <begin position="125"/>
        <end position="248"/>
    </location>
</feature>
<dbReference type="PANTHER" id="PTHR13691:SF5">
    <property type="entry name" value="LARGE RIBOSOMAL SUBUNIT PROTEIN UL2M"/>
    <property type="match status" value="1"/>
</dbReference>
<dbReference type="PROSITE" id="PS00467">
    <property type="entry name" value="RIBOSOMAL_L2"/>
    <property type="match status" value="1"/>
</dbReference>
<feature type="region of interest" description="Disordered" evidence="4">
    <location>
        <begin position="210"/>
        <end position="248"/>
    </location>
</feature>
<dbReference type="GO" id="GO:0003735">
    <property type="term" value="F:structural constituent of ribosome"/>
    <property type="evidence" value="ECO:0007669"/>
    <property type="project" value="InterPro"/>
</dbReference>
<dbReference type="AlphaFoldDB" id="A0A382XV39"/>
<feature type="compositionally biased region" description="Basic residues" evidence="4">
    <location>
        <begin position="51"/>
        <end position="60"/>
    </location>
</feature>
<organism evidence="7">
    <name type="scientific">marine metagenome</name>
    <dbReference type="NCBI Taxonomy" id="408172"/>
    <lineage>
        <taxon>unclassified sequences</taxon>
        <taxon>metagenomes</taxon>
        <taxon>ecological metagenomes</taxon>
    </lineage>
</organism>
<feature type="domain" description="Large ribosomal subunit protein uL2 RNA-binding" evidence="6">
    <location>
        <begin position="43"/>
        <end position="119"/>
    </location>
</feature>
<dbReference type="InterPro" id="IPR014726">
    <property type="entry name" value="Ribosomal_uL2_dom3"/>
</dbReference>
<dbReference type="SUPFAM" id="SSF50249">
    <property type="entry name" value="Nucleic acid-binding proteins"/>
    <property type="match status" value="1"/>
</dbReference>
<reference evidence="7" key="1">
    <citation type="submission" date="2018-05" db="EMBL/GenBank/DDBJ databases">
        <authorList>
            <person name="Lanie J.A."/>
            <person name="Ng W.-L."/>
            <person name="Kazmierczak K.M."/>
            <person name="Andrzejewski T.M."/>
            <person name="Davidsen T.M."/>
            <person name="Wayne K.J."/>
            <person name="Tettelin H."/>
            <person name="Glass J.I."/>
            <person name="Rusch D."/>
            <person name="Podicherti R."/>
            <person name="Tsui H.-C.T."/>
            <person name="Winkler M.E."/>
        </authorList>
    </citation>
    <scope>NUCLEOTIDE SEQUENCE</scope>
</reference>
<dbReference type="InterPro" id="IPR022671">
    <property type="entry name" value="Ribosomal_uL2_CS"/>
</dbReference>
<dbReference type="GO" id="GO:0003723">
    <property type="term" value="F:RNA binding"/>
    <property type="evidence" value="ECO:0007669"/>
    <property type="project" value="InterPro"/>
</dbReference>
<dbReference type="Gene3D" id="4.10.950.10">
    <property type="entry name" value="Ribosomal protein L2, domain 3"/>
    <property type="match status" value="1"/>
</dbReference>
<dbReference type="InterPro" id="IPR012340">
    <property type="entry name" value="NA-bd_OB-fold"/>
</dbReference>
<dbReference type="GO" id="GO:0002181">
    <property type="term" value="P:cytoplasmic translation"/>
    <property type="evidence" value="ECO:0007669"/>
    <property type="project" value="TreeGrafter"/>
</dbReference>
<name>A0A382XV39_9ZZZZ</name>
<dbReference type="InterPro" id="IPR002171">
    <property type="entry name" value="Ribosomal_uL2"/>
</dbReference>
<dbReference type="GO" id="GO:0015934">
    <property type="term" value="C:large ribosomal subunit"/>
    <property type="evidence" value="ECO:0007669"/>
    <property type="project" value="InterPro"/>
</dbReference>
<keyword evidence="2" id="KW-0689">Ribosomal protein</keyword>
<protein>
    <submittedName>
        <fullName evidence="7">Uncharacterized protein</fullName>
    </submittedName>
</protein>
<evidence type="ECO:0000259" key="5">
    <source>
        <dbReference type="SMART" id="SM01382"/>
    </source>
</evidence>
<dbReference type="InterPro" id="IPR022669">
    <property type="entry name" value="Ribosomal_uL2_C"/>
</dbReference>
<feature type="region of interest" description="Disordered" evidence="4">
    <location>
        <begin position="39"/>
        <end position="60"/>
    </location>
</feature>
<dbReference type="SMART" id="SM01383">
    <property type="entry name" value="Ribosomal_L2"/>
    <property type="match status" value="1"/>
</dbReference>
<dbReference type="PANTHER" id="PTHR13691">
    <property type="entry name" value="RIBOSOMAL PROTEIN L2"/>
    <property type="match status" value="1"/>
</dbReference>
<dbReference type="FunFam" id="2.30.30.30:FF:000001">
    <property type="entry name" value="50S ribosomal protein L2"/>
    <property type="match status" value="1"/>
</dbReference>
<dbReference type="EMBL" id="UINC01170470">
    <property type="protein sequence ID" value="SVD74525.1"/>
    <property type="molecule type" value="Genomic_DNA"/>
</dbReference>
<dbReference type="NCBIfam" id="TIGR01171">
    <property type="entry name" value="rplB_bact"/>
    <property type="match status" value="1"/>
</dbReference>
<proteinExistence type="inferred from homology"/>
<dbReference type="SUPFAM" id="SSF50104">
    <property type="entry name" value="Translation proteins SH3-like domain"/>
    <property type="match status" value="1"/>
</dbReference>
<dbReference type="PIRSF" id="PIRSF002158">
    <property type="entry name" value="Ribosomal_L2"/>
    <property type="match status" value="1"/>
</dbReference>
<evidence type="ECO:0000313" key="7">
    <source>
        <dbReference type="EMBL" id="SVD74525.1"/>
    </source>
</evidence>
<dbReference type="FunFam" id="2.40.50.140:FF:000003">
    <property type="entry name" value="50S ribosomal protein L2"/>
    <property type="match status" value="1"/>
</dbReference>
<dbReference type="Gene3D" id="2.30.30.30">
    <property type="match status" value="1"/>
</dbReference>
<dbReference type="Gene3D" id="2.40.50.140">
    <property type="entry name" value="Nucleic acid-binding proteins"/>
    <property type="match status" value="1"/>
</dbReference>
<gene>
    <name evidence="7" type="ORF">METZ01_LOCUS427379</name>
</gene>
<keyword evidence="3" id="KW-0687">Ribonucleoprotein</keyword>
<dbReference type="HAMAP" id="MF_01320_B">
    <property type="entry name" value="Ribosomal_uL2_B"/>
    <property type="match status" value="1"/>
</dbReference>
<evidence type="ECO:0000256" key="1">
    <source>
        <dbReference type="ARBA" id="ARBA00005636"/>
    </source>
</evidence>
<dbReference type="InterPro" id="IPR014722">
    <property type="entry name" value="Rib_uL2_dom2"/>
</dbReference>